<dbReference type="GO" id="GO:0016787">
    <property type="term" value="F:hydrolase activity"/>
    <property type="evidence" value="ECO:0007669"/>
    <property type="project" value="UniProtKB-KW"/>
</dbReference>
<dbReference type="EMBL" id="JAHQIW010007413">
    <property type="protein sequence ID" value="KAJ1374219.1"/>
    <property type="molecule type" value="Genomic_DNA"/>
</dbReference>
<dbReference type="CDD" id="cd17917">
    <property type="entry name" value="DEXHc_RHA-like"/>
    <property type="match status" value="1"/>
</dbReference>
<dbReference type="SMART" id="SM00487">
    <property type="entry name" value="DEXDc"/>
    <property type="match status" value="1"/>
</dbReference>
<dbReference type="Pfam" id="PF13245">
    <property type="entry name" value="AAA_19"/>
    <property type="match status" value="1"/>
</dbReference>
<evidence type="ECO:0000256" key="2">
    <source>
        <dbReference type="ARBA" id="ARBA00022801"/>
    </source>
</evidence>
<evidence type="ECO:0000256" key="4">
    <source>
        <dbReference type="ARBA" id="ARBA00047984"/>
    </source>
</evidence>
<protein>
    <recommendedName>
        <fullName evidence="1">RNA helicase</fullName>
        <ecNumber evidence="1">3.6.4.13</ecNumber>
    </recommendedName>
</protein>
<dbReference type="GO" id="GO:0045943">
    <property type="term" value="P:positive regulation of transcription by RNA polymerase I"/>
    <property type="evidence" value="ECO:0007669"/>
    <property type="project" value="TreeGrafter"/>
</dbReference>
<evidence type="ECO:0000313" key="7">
    <source>
        <dbReference type="Proteomes" id="UP001196413"/>
    </source>
</evidence>
<keyword evidence="3" id="KW-0067">ATP-binding</keyword>
<sequence>MESIHNNDTIILVGETGCGKSTQVPQYCVRMGLAKNGRVGVTQPRRLAAISLANRVATEMNTSVGEEVGYHVRFEKKISATTQIAYLTDGILLREAIHDPLLREYSTVIVDEAHERSLHTDILLNQIGLLPMQEWRIEENAGEAARKINLAWATIRLQKGRLVLRIVRS</sequence>
<evidence type="ECO:0000256" key="1">
    <source>
        <dbReference type="ARBA" id="ARBA00012552"/>
    </source>
</evidence>
<dbReference type="Proteomes" id="UP001196413">
    <property type="component" value="Unassembled WGS sequence"/>
</dbReference>
<dbReference type="PANTHER" id="PTHR18934:SF118">
    <property type="entry name" value="ATP-DEPENDENT RNA HELICASE DHX33"/>
    <property type="match status" value="1"/>
</dbReference>
<dbReference type="InterPro" id="IPR014001">
    <property type="entry name" value="Helicase_ATP-bd"/>
</dbReference>
<reference evidence="6" key="1">
    <citation type="submission" date="2021-06" db="EMBL/GenBank/DDBJ databases">
        <title>Parelaphostrongylus tenuis whole genome reference sequence.</title>
        <authorList>
            <person name="Garwood T.J."/>
            <person name="Larsen P.A."/>
            <person name="Fountain-Jones N.M."/>
            <person name="Garbe J.R."/>
            <person name="Macchietto M.G."/>
            <person name="Kania S.A."/>
            <person name="Gerhold R.W."/>
            <person name="Richards J.E."/>
            <person name="Wolf T.M."/>
        </authorList>
    </citation>
    <scope>NUCLEOTIDE SEQUENCE</scope>
    <source>
        <strain evidence="6">MNPRO001-30</strain>
        <tissue evidence="6">Meninges</tissue>
    </source>
</reference>
<dbReference type="InterPro" id="IPR002464">
    <property type="entry name" value="DNA/RNA_helicase_DEAH_CS"/>
</dbReference>
<dbReference type="PROSITE" id="PS51192">
    <property type="entry name" value="HELICASE_ATP_BIND_1"/>
    <property type="match status" value="1"/>
</dbReference>
<evidence type="ECO:0000256" key="3">
    <source>
        <dbReference type="ARBA" id="ARBA00022806"/>
    </source>
</evidence>
<dbReference type="GO" id="GO:0005730">
    <property type="term" value="C:nucleolus"/>
    <property type="evidence" value="ECO:0007669"/>
    <property type="project" value="TreeGrafter"/>
</dbReference>
<proteinExistence type="predicted"/>
<dbReference type="Gene3D" id="3.40.50.300">
    <property type="entry name" value="P-loop containing nucleotide triphosphate hydrolases"/>
    <property type="match status" value="1"/>
</dbReference>
<name>A0AAD5RH04_PARTN</name>
<dbReference type="PANTHER" id="PTHR18934">
    <property type="entry name" value="ATP-DEPENDENT RNA HELICASE"/>
    <property type="match status" value="1"/>
</dbReference>
<dbReference type="InterPro" id="IPR027417">
    <property type="entry name" value="P-loop_NTPase"/>
</dbReference>
<keyword evidence="3" id="KW-0347">Helicase</keyword>
<dbReference type="AlphaFoldDB" id="A0AAD5RH04"/>
<organism evidence="6 7">
    <name type="scientific">Parelaphostrongylus tenuis</name>
    <name type="common">Meningeal worm</name>
    <dbReference type="NCBI Taxonomy" id="148309"/>
    <lineage>
        <taxon>Eukaryota</taxon>
        <taxon>Metazoa</taxon>
        <taxon>Ecdysozoa</taxon>
        <taxon>Nematoda</taxon>
        <taxon>Chromadorea</taxon>
        <taxon>Rhabditida</taxon>
        <taxon>Rhabditina</taxon>
        <taxon>Rhabditomorpha</taxon>
        <taxon>Strongyloidea</taxon>
        <taxon>Metastrongylidae</taxon>
        <taxon>Parelaphostrongylus</taxon>
    </lineage>
</organism>
<keyword evidence="3" id="KW-0547">Nucleotide-binding</keyword>
<evidence type="ECO:0000259" key="5">
    <source>
        <dbReference type="PROSITE" id="PS51192"/>
    </source>
</evidence>
<dbReference type="PROSITE" id="PS00690">
    <property type="entry name" value="DEAH_ATP_HELICASE"/>
    <property type="match status" value="1"/>
</dbReference>
<dbReference type="GO" id="GO:0003725">
    <property type="term" value="F:double-stranded RNA binding"/>
    <property type="evidence" value="ECO:0007669"/>
    <property type="project" value="TreeGrafter"/>
</dbReference>
<dbReference type="SUPFAM" id="SSF52540">
    <property type="entry name" value="P-loop containing nucleoside triphosphate hydrolases"/>
    <property type="match status" value="1"/>
</dbReference>
<keyword evidence="7" id="KW-1185">Reference proteome</keyword>
<dbReference type="EC" id="3.6.4.13" evidence="1"/>
<gene>
    <name evidence="6" type="ORF">KIN20_036852</name>
</gene>
<dbReference type="GO" id="GO:0003724">
    <property type="term" value="F:RNA helicase activity"/>
    <property type="evidence" value="ECO:0007669"/>
    <property type="project" value="UniProtKB-EC"/>
</dbReference>
<keyword evidence="2" id="KW-0378">Hydrolase</keyword>
<evidence type="ECO:0000313" key="6">
    <source>
        <dbReference type="EMBL" id="KAJ1374219.1"/>
    </source>
</evidence>
<accession>A0AAD5RH04</accession>
<comment type="catalytic activity">
    <reaction evidence="4">
        <text>ATP + H2O = ADP + phosphate + H(+)</text>
        <dbReference type="Rhea" id="RHEA:13065"/>
        <dbReference type="ChEBI" id="CHEBI:15377"/>
        <dbReference type="ChEBI" id="CHEBI:15378"/>
        <dbReference type="ChEBI" id="CHEBI:30616"/>
        <dbReference type="ChEBI" id="CHEBI:43474"/>
        <dbReference type="ChEBI" id="CHEBI:456216"/>
        <dbReference type="EC" id="3.6.4.13"/>
    </reaction>
</comment>
<feature type="domain" description="Helicase ATP-binding" evidence="5">
    <location>
        <begin position="1"/>
        <end position="129"/>
    </location>
</feature>
<comment type="caution">
    <text evidence="6">The sequence shown here is derived from an EMBL/GenBank/DDBJ whole genome shotgun (WGS) entry which is preliminary data.</text>
</comment>